<evidence type="ECO:0000313" key="2">
    <source>
        <dbReference type="EMBL" id="QEF98596.1"/>
    </source>
</evidence>
<evidence type="ECO:0000256" key="1">
    <source>
        <dbReference type="SAM" id="MobiDB-lite"/>
    </source>
</evidence>
<name>A0A5B9MEE4_9BACT</name>
<accession>A0A5B9MEE4</accession>
<dbReference type="AlphaFoldDB" id="A0A5B9MEE4"/>
<dbReference type="EMBL" id="CP036264">
    <property type="protein sequence ID" value="QEF98596.1"/>
    <property type="molecule type" value="Genomic_DNA"/>
</dbReference>
<proteinExistence type="predicted"/>
<evidence type="ECO:0000313" key="3">
    <source>
        <dbReference type="Proteomes" id="UP000321353"/>
    </source>
</evidence>
<organism evidence="2 3">
    <name type="scientific">Stieleria maiorica</name>
    <dbReference type="NCBI Taxonomy" id="2795974"/>
    <lineage>
        <taxon>Bacteria</taxon>
        <taxon>Pseudomonadati</taxon>
        <taxon>Planctomycetota</taxon>
        <taxon>Planctomycetia</taxon>
        <taxon>Pirellulales</taxon>
        <taxon>Pirellulaceae</taxon>
        <taxon>Stieleria</taxon>
    </lineage>
</organism>
<reference evidence="2 3" key="1">
    <citation type="submission" date="2019-02" db="EMBL/GenBank/DDBJ databases">
        <title>Planctomycetal bacteria perform biofilm scaping via a novel small molecule.</title>
        <authorList>
            <person name="Jeske O."/>
            <person name="Boedeker C."/>
            <person name="Wiegand S."/>
            <person name="Breitling P."/>
            <person name="Kallscheuer N."/>
            <person name="Jogler M."/>
            <person name="Rohde M."/>
            <person name="Petersen J."/>
            <person name="Medema M.H."/>
            <person name="Surup F."/>
            <person name="Jogler C."/>
        </authorList>
    </citation>
    <scope>NUCLEOTIDE SEQUENCE [LARGE SCALE GENOMIC DNA]</scope>
    <source>
        <strain evidence="2 3">Mal15</strain>
    </source>
</reference>
<gene>
    <name evidence="2" type="ORF">Mal15_26500</name>
</gene>
<dbReference type="KEGG" id="smam:Mal15_26500"/>
<protein>
    <submittedName>
        <fullName evidence="2">Uncharacterized protein</fullName>
    </submittedName>
</protein>
<dbReference type="Pfam" id="PF07394">
    <property type="entry name" value="DUF1501"/>
    <property type="match status" value="1"/>
</dbReference>
<keyword evidence="3" id="KW-1185">Reference proteome</keyword>
<sequence>MKDRLQCVVESIDLNPGHDRNGVKLMSVGDPVFLSNPDGLAATGRRRMLDDLAWQNQEKRDDDADPEIHTRIQQYELAYRMQTSVPDLIDFSDEPQHLLDADGPDVQNRGT</sequence>
<feature type="region of interest" description="Disordered" evidence="1">
    <location>
        <begin position="92"/>
        <end position="111"/>
    </location>
</feature>
<dbReference type="Proteomes" id="UP000321353">
    <property type="component" value="Chromosome"/>
</dbReference>
<dbReference type="InterPro" id="IPR010869">
    <property type="entry name" value="DUF1501"/>
</dbReference>